<keyword evidence="2" id="KW-1185">Reference proteome</keyword>
<comment type="caution">
    <text evidence="1">The sequence shown here is derived from an EMBL/GenBank/DDBJ whole genome shotgun (WGS) entry which is preliminary data.</text>
</comment>
<name>A0AAD6LLA0_9ROSI</name>
<gene>
    <name evidence="1" type="ORF">NC653_036909</name>
</gene>
<dbReference type="EMBL" id="JAQIZT010000016">
    <property type="protein sequence ID" value="KAJ6969090.1"/>
    <property type="molecule type" value="Genomic_DNA"/>
</dbReference>
<organism evidence="1 2">
    <name type="scientific">Populus alba x Populus x berolinensis</name>
    <dbReference type="NCBI Taxonomy" id="444605"/>
    <lineage>
        <taxon>Eukaryota</taxon>
        <taxon>Viridiplantae</taxon>
        <taxon>Streptophyta</taxon>
        <taxon>Embryophyta</taxon>
        <taxon>Tracheophyta</taxon>
        <taxon>Spermatophyta</taxon>
        <taxon>Magnoliopsida</taxon>
        <taxon>eudicotyledons</taxon>
        <taxon>Gunneridae</taxon>
        <taxon>Pentapetalae</taxon>
        <taxon>rosids</taxon>
        <taxon>fabids</taxon>
        <taxon>Malpighiales</taxon>
        <taxon>Salicaceae</taxon>
        <taxon>Saliceae</taxon>
        <taxon>Populus</taxon>
    </lineage>
</organism>
<sequence length="39" mass="4490">MKSCIKALSLFNPQNLSSLKKLMVLLKSFSRRENLPLLQ</sequence>
<evidence type="ECO:0000313" key="1">
    <source>
        <dbReference type="EMBL" id="KAJ6969090.1"/>
    </source>
</evidence>
<dbReference type="AlphaFoldDB" id="A0AAD6LLA0"/>
<dbReference type="Proteomes" id="UP001164929">
    <property type="component" value="Chromosome 16"/>
</dbReference>
<reference evidence="1 2" key="1">
    <citation type="journal article" date="2023" name="Mol. Ecol. Resour.">
        <title>Chromosome-level genome assembly of a triploid poplar Populus alba 'Berolinensis'.</title>
        <authorList>
            <person name="Chen S."/>
            <person name="Yu Y."/>
            <person name="Wang X."/>
            <person name="Wang S."/>
            <person name="Zhang T."/>
            <person name="Zhou Y."/>
            <person name="He R."/>
            <person name="Meng N."/>
            <person name="Wang Y."/>
            <person name="Liu W."/>
            <person name="Liu Z."/>
            <person name="Liu J."/>
            <person name="Guo Q."/>
            <person name="Huang H."/>
            <person name="Sederoff R.R."/>
            <person name="Wang G."/>
            <person name="Qu G."/>
            <person name="Chen S."/>
        </authorList>
    </citation>
    <scope>NUCLEOTIDE SEQUENCE [LARGE SCALE GENOMIC DNA]</scope>
    <source>
        <strain evidence="1">SC-2020</strain>
    </source>
</reference>
<proteinExistence type="predicted"/>
<protein>
    <submittedName>
        <fullName evidence="1">Uncharacterized protein</fullName>
    </submittedName>
</protein>
<accession>A0AAD6LLA0</accession>
<evidence type="ECO:0000313" key="2">
    <source>
        <dbReference type="Proteomes" id="UP001164929"/>
    </source>
</evidence>